<sequence length="1053" mass="114256">MVAARRGTASTYALLLLLLLTAAVSVSSSSGLRRGEDQDRSALLQIKNAFPAVELLQQWSPDSGGPNHCSWPGVTCDSSSRVVALEVLSPSRRSGHGRELAGELPAAVGLLAELKEVSFPLHGLRGEIPGEIWRLEKLEVVNLPGNSLRGVLPSAFPPRLRVLSLASNLLHGEIPSSLSTCEDLERLDLSGNRFTGSVPRALGGLTKLKWLDLSGNLLAGGIPSSLGNCRQLRSLRLFSNSLHGSIPAGIGSLKKLRVLDVSRNRLSGLVPPELGNCSDLSVLILSSQSNSVKSHEFNLFKGGIPESVTALPKLRVLWVPRAGLEGTLPSNWGSADRFGNKMTYMFVVDHNKFSGSLDSILLEQCSNFKGLVVSFRDNKISGQLTAELSRKCSAIRALDLAGNQISGMMPDNVGLLGALVKMDMSRNFLEGQIPASFEDLKTLKFLSLAGNNLSGRIPSCLGQLRSLRVLDLSSNSLAGEIPNNLVTLRDITVLLLNNNKLSGNIPDLASSPSLSIFNVSFNDLSGPLPSKVHSLTCDSIRGNPSLQPCGLSTLSSPLVNARALSEGDNNSPPDNTAPDGNGSGGGFSKIEIASITSASAIVAVLLALVILYIYTRKCASRPSRRSLRRREVTVFVDIGAPLTYETVLRASGSFNASNCIGSGGFGATYKAEVAPGKLVAIKRLAIGRFQGIQQFQAEVKTLGRCRHPNLVTLIGYHLSDSEMFLIYNFLPGGNLERFIQERSKRPIDWRMLHKIALDVARALAYLHDNCVPRILHRDVKPSNILLDNDHTAYLSDFGLARLLGNSETHATTGVAGTFGYVAPEYAMTCRVSDKADVYSYGVVLLELISDKKALDPSFSPYGNGFNIVAWACMLLQKGRSREFFIEGLWDVAPHDDLVEILHLGIKCTVESLSSRPTMKQVGLLAVLVTATAGNVPNKLVAITHQLFKYHFSTGPQAGHSWYLTLIGYVIMHYCMDHDIASMPLQASIEDDDWMSHGRPSICLAVQLFRHNLPCCSPDRRSTTLSHWNNIYLSKQSQYIWQLWGDLSLEMACH</sequence>
<dbReference type="FunFam" id="1.10.510.10:FF:000192">
    <property type="entry name" value="LRR receptor-like serine/threonine-protein kinase RPK2"/>
    <property type="match status" value="1"/>
</dbReference>
<dbReference type="Gene3D" id="3.80.10.10">
    <property type="entry name" value="Ribonuclease Inhibitor"/>
    <property type="match status" value="3"/>
</dbReference>
<evidence type="ECO:0000256" key="25">
    <source>
        <dbReference type="SAM" id="SignalP"/>
    </source>
</evidence>
<evidence type="ECO:0000256" key="8">
    <source>
        <dbReference type="ARBA" id="ARBA00022614"/>
    </source>
</evidence>
<dbReference type="Pfam" id="PF00560">
    <property type="entry name" value="LRR_1"/>
    <property type="match status" value="1"/>
</dbReference>
<keyword evidence="7" id="KW-0597">Phosphoprotein</keyword>
<evidence type="ECO:0000256" key="21">
    <source>
        <dbReference type="ARBA" id="ARBA00048679"/>
    </source>
</evidence>
<feature type="chain" id="PRO_5004309800" description="non-specific serine/threonine protein kinase" evidence="25">
    <location>
        <begin position="30"/>
        <end position="1053"/>
    </location>
</feature>
<reference evidence="27" key="1">
    <citation type="journal article" date="2002" name="Genetics">
        <title>Different types and rates of genome evolution detected by comparative sequence analysis of orthologous segments from four cereal genomes.</title>
        <authorList>
            <person name="Ramakrishna W."/>
            <person name="Dubcovsky J."/>
            <person name="Park Y.J."/>
            <person name="Busso C."/>
            <person name="Emberton J."/>
            <person name="SanMiguel P."/>
            <person name="Bennetzen J.L."/>
        </authorList>
    </citation>
    <scope>NUCLEOTIDE SEQUENCE</scope>
</reference>
<dbReference type="GO" id="GO:0048508">
    <property type="term" value="P:embryonic meristem development"/>
    <property type="evidence" value="ECO:0007669"/>
    <property type="project" value="UniProtKB-ARBA"/>
</dbReference>
<dbReference type="InterPro" id="IPR011009">
    <property type="entry name" value="Kinase-like_dom_sf"/>
</dbReference>
<keyword evidence="4" id="KW-0217">Developmental protein</keyword>
<keyword evidence="15 22" id="KW-0067">ATP-binding</keyword>
<evidence type="ECO:0000256" key="18">
    <source>
        <dbReference type="ARBA" id="ARBA00023170"/>
    </source>
</evidence>
<evidence type="ECO:0000256" key="16">
    <source>
        <dbReference type="ARBA" id="ARBA00022989"/>
    </source>
</evidence>
<comment type="similarity">
    <text evidence="2">Belongs to the protein kinase superfamily. Ser/Thr protein kinase family.</text>
</comment>
<dbReference type="GO" id="GO:0009409">
    <property type="term" value="P:response to cold"/>
    <property type="evidence" value="ECO:0007669"/>
    <property type="project" value="UniProtKB-ARBA"/>
</dbReference>
<dbReference type="AlphaFoldDB" id="Q8LKU2"/>
<name>Q8LKU2_SORBI</name>
<dbReference type="FunFam" id="3.80.10.10:FF:000275">
    <property type="entry name" value="Leucine-rich repeat receptor-like protein kinase"/>
    <property type="match status" value="1"/>
</dbReference>
<evidence type="ECO:0000256" key="23">
    <source>
        <dbReference type="SAM" id="MobiDB-lite"/>
    </source>
</evidence>
<dbReference type="SUPFAM" id="SSF52058">
    <property type="entry name" value="L domain-like"/>
    <property type="match status" value="1"/>
</dbReference>
<evidence type="ECO:0000256" key="3">
    <source>
        <dbReference type="ARBA" id="ARBA00012513"/>
    </source>
</evidence>
<dbReference type="InterPro" id="IPR032675">
    <property type="entry name" value="LRR_dom_sf"/>
</dbReference>
<dbReference type="Pfam" id="PF00069">
    <property type="entry name" value="Pkinase"/>
    <property type="match status" value="1"/>
</dbReference>
<evidence type="ECO:0000256" key="9">
    <source>
        <dbReference type="ARBA" id="ARBA00022679"/>
    </source>
</evidence>
<dbReference type="GO" id="GO:0009942">
    <property type="term" value="P:longitudinal axis specification"/>
    <property type="evidence" value="ECO:0007669"/>
    <property type="project" value="UniProtKB-ARBA"/>
</dbReference>
<evidence type="ECO:0000256" key="22">
    <source>
        <dbReference type="PROSITE-ProRule" id="PRU10141"/>
    </source>
</evidence>
<dbReference type="Pfam" id="PF13855">
    <property type="entry name" value="LRR_8"/>
    <property type="match status" value="2"/>
</dbReference>
<comment type="catalytic activity">
    <reaction evidence="20">
        <text>L-threonyl-[protein] + ATP = O-phospho-L-threonyl-[protein] + ADP + H(+)</text>
        <dbReference type="Rhea" id="RHEA:46608"/>
        <dbReference type="Rhea" id="RHEA-COMP:11060"/>
        <dbReference type="Rhea" id="RHEA-COMP:11605"/>
        <dbReference type="ChEBI" id="CHEBI:15378"/>
        <dbReference type="ChEBI" id="CHEBI:30013"/>
        <dbReference type="ChEBI" id="CHEBI:30616"/>
        <dbReference type="ChEBI" id="CHEBI:61977"/>
        <dbReference type="ChEBI" id="CHEBI:456216"/>
        <dbReference type="EC" id="2.7.11.1"/>
    </reaction>
</comment>
<keyword evidence="5" id="KW-1003">Cell membrane</keyword>
<dbReference type="FunFam" id="3.30.200.20:FF:000260">
    <property type="entry name" value="LRR receptor-like serine/threonine-protein kinase RPK2"/>
    <property type="match status" value="1"/>
</dbReference>
<gene>
    <name evidence="27" type="primary">170F8.8</name>
</gene>
<keyword evidence="17 24" id="KW-0472">Membrane</keyword>
<dbReference type="PROSITE" id="PS00107">
    <property type="entry name" value="PROTEIN_KINASE_ATP"/>
    <property type="match status" value="1"/>
</dbReference>
<dbReference type="PROSITE" id="PS50011">
    <property type="entry name" value="PROTEIN_KINASE_DOM"/>
    <property type="match status" value="1"/>
</dbReference>
<evidence type="ECO:0000256" key="12">
    <source>
        <dbReference type="ARBA" id="ARBA00022737"/>
    </source>
</evidence>
<dbReference type="InterPro" id="IPR003591">
    <property type="entry name" value="Leu-rich_rpt_typical-subtyp"/>
</dbReference>
<keyword evidence="13 22" id="KW-0547">Nucleotide-binding</keyword>
<dbReference type="GO" id="GO:0009414">
    <property type="term" value="P:response to water deprivation"/>
    <property type="evidence" value="ECO:0007669"/>
    <property type="project" value="UniProtKB-ARBA"/>
</dbReference>
<evidence type="ECO:0000256" key="1">
    <source>
        <dbReference type="ARBA" id="ARBA00004251"/>
    </source>
</evidence>
<feature type="signal peptide" evidence="25">
    <location>
        <begin position="1"/>
        <end position="29"/>
    </location>
</feature>
<organism evidence="27">
    <name type="scientific">Sorghum bicolor</name>
    <name type="common">Sorghum</name>
    <name type="synonym">Sorghum vulgare</name>
    <dbReference type="NCBI Taxonomy" id="4558"/>
    <lineage>
        <taxon>Eukaryota</taxon>
        <taxon>Viridiplantae</taxon>
        <taxon>Streptophyta</taxon>
        <taxon>Embryophyta</taxon>
        <taxon>Tracheophyta</taxon>
        <taxon>Spermatophyta</taxon>
        <taxon>Magnoliopsida</taxon>
        <taxon>Liliopsida</taxon>
        <taxon>Poales</taxon>
        <taxon>Poaceae</taxon>
        <taxon>PACMAD clade</taxon>
        <taxon>Panicoideae</taxon>
        <taxon>Andropogonodae</taxon>
        <taxon>Andropogoneae</taxon>
        <taxon>Sorghinae</taxon>
        <taxon>Sorghum</taxon>
    </lineage>
</organism>
<evidence type="ECO:0000256" key="10">
    <source>
        <dbReference type="ARBA" id="ARBA00022692"/>
    </source>
</evidence>
<keyword evidence="8" id="KW-0433">Leucine-rich repeat</keyword>
<evidence type="ECO:0000313" key="27">
    <source>
        <dbReference type="EMBL" id="AAM47583.1"/>
    </source>
</evidence>
<dbReference type="FunFam" id="3.80.10.10:FF:000679">
    <property type="entry name" value="LRR receptor-like serine/threonine-protein kinase RPK2"/>
    <property type="match status" value="1"/>
</dbReference>
<evidence type="ECO:0000256" key="17">
    <source>
        <dbReference type="ARBA" id="ARBA00023136"/>
    </source>
</evidence>
<keyword evidence="6" id="KW-0723">Serine/threonine-protein kinase</keyword>
<feature type="domain" description="Protein kinase" evidence="26">
    <location>
        <begin position="654"/>
        <end position="927"/>
    </location>
</feature>
<keyword evidence="12" id="KW-0677">Repeat</keyword>
<dbReference type="PRINTS" id="PR00019">
    <property type="entry name" value="LEURICHRPT"/>
</dbReference>
<dbReference type="PANTHER" id="PTHR48056:SF63">
    <property type="entry name" value="PROTEIN KINASE DOMAIN-CONTAINING PROTEIN"/>
    <property type="match status" value="1"/>
</dbReference>
<dbReference type="SMART" id="SM00369">
    <property type="entry name" value="LRR_TYP"/>
    <property type="match status" value="5"/>
</dbReference>
<keyword evidence="10 24" id="KW-0812">Transmembrane</keyword>
<feature type="transmembrane region" description="Helical" evidence="24">
    <location>
        <begin position="592"/>
        <end position="615"/>
    </location>
</feature>
<evidence type="ECO:0000256" key="19">
    <source>
        <dbReference type="ARBA" id="ARBA00023180"/>
    </source>
</evidence>
<evidence type="ECO:0000256" key="20">
    <source>
        <dbReference type="ARBA" id="ARBA00047899"/>
    </source>
</evidence>
<dbReference type="PROSITE" id="PS00108">
    <property type="entry name" value="PROTEIN_KINASE_ST"/>
    <property type="match status" value="1"/>
</dbReference>
<evidence type="ECO:0000259" key="26">
    <source>
        <dbReference type="PROSITE" id="PS50011"/>
    </source>
</evidence>
<dbReference type="GO" id="GO:0004674">
    <property type="term" value="F:protein serine/threonine kinase activity"/>
    <property type="evidence" value="ECO:0007669"/>
    <property type="project" value="UniProtKB-KW"/>
</dbReference>
<evidence type="ECO:0000256" key="15">
    <source>
        <dbReference type="ARBA" id="ARBA00022840"/>
    </source>
</evidence>
<dbReference type="EMBL" id="AF503433">
    <property type="protein sequence ID" value="AAM47583.1"/>
    <property type="molecule type" value="Genomic_DNA"/>
</dbReference>
<dbReference type="Pfam" id="PF08263">
    <property type="entry name" value="LRRNT_2"/>
    <property type="match status" value="1"/>
</dbReference>
<comment type="catalytic activity">
    <reaction evidence="21">
        <text>L-seryl-[protein] + ATP = O-phospho-L-seryl-[protein] + ADP + H(+)</text>
        <dbReference type="Rhea" id="RHEA:17989"/>
        <dbReference type="Rhea" id="RHEA-COMP:9863"/>
        <dbReference type="Rhea" id="RHEA-COMP:11604"/>
        <dbReference type="ChEBI" id="CHEBI:15378"/>
        <dbReference type="ChEBI" id="CHEBI:29999"/>
        <dbReference type="ChEBI" id="CHEBI:30616"/>
        <dbReference type="ChEBI" id="CHEBI:83421"/>
        <dbReference type="ChEBI" id="CHEBI:456216"/>
        <dbReference type="EC" id="2.7.11.1"/>
    </reaction>
</comment>
<accession>Q8LKU2</accession>
<dbReference type="PANTHER" id="PTHR48056">
    <property type="entry name" value="LRR RECEPTOR-LIKE SERINE/THREONINE-PROTEIN KINASE-RELATED"/>
    <property type="match status" value="1"/>
</dbReference>
<dbReference type="FunFam" id="3.80.10.10:FF:000369">
    <property type="entry name" value="LRR receptor-like serine/threonine-protein kinase RPK2"/>
    <property type="match status" value="1"/>
</dbReference>
<evidence type="ECO:0000256" key="7">
    <source>
        <dbReference type="ARBA" id="ARBA00022553"/>
    </source>
</evidence>
<evidence type="ECO:0000256" key="13">
    <source>
        <dbReference type="ARBA" id="ARBA00022741"/>
    </source>
</evidence>
<dbReference type="InterPro" id="IPR008271">
    <property type="entry name" value="Ser/Thr_kinase_AS"/>
</dbReference>
<proteinExistence type="inferred from homology"/>
<keyword evidence="18" id="KW-0675">Receptor</keyword>
<evidence type="ECO:0000256" key="24">
    <source>
        <dbReference type="SAM" id="Phobius"/>
    </source>
</evidence>
<protein>
    <recommendedName>
        <fullName evidence="3">non-specific serine/threonine protein kinase</fullName>
        <ecNumber evidence="3">2.7.11.1</ecNumber>
    </recommendedName>
</protein>
<evidence type="ECO:0000256" key="2">
    <source>
        <dbReference type="ARBA" id="ARBA00008684"/>
    </source>
</evidence>
<evidence type="ECO:0000256" key="14">
    <source>
        <dbReference type="ARBA" id="ARBA00022777"/>
    </source>
</evidence>
<evidence type="ECO:0000256" key="6">
    <source>
        <dbReference type="ARBA" id="ARBA00022527"/>
    </source>
</evidence>
<dbReference type="ExpressionAtlas" id="Q8LKU2">
    <property type="expression patterns" value="baseline"/>
</dbReference>
<dbReference type="InterPro" id="IPR001611">
    <property type="entry name" value="Leu-rich_rpt"/>
</dbReference>
<dbReference type="GO" id="GO:0005524">
    <property type="term" value="F:ATP binding"/>
    <property type="evidence" value="ECO:0007669"/>
    <property type="project" value="UniProtKB-UniRule"/>
</dbReference>
<comment type="subcellular location">
    <subcellularLocation>
        <location evidence="1">Cell membrane</location>
        <topology evidence="1">Single-pass type I membrane protein</topology>
    </subcellularLocation>
</comment>
<evidence type="ECO:0000256" key="11">
    <source>
        <dbReference type="ARBA" id="ARBA00022729"/>
    </source>
</evidence>
<dbReference type="Gene3D" id="1.10.510.10">
    <property type="entry name" value="Transferase(Phosphotransferase) domain 1"/>
    <property type="match status" value="1"/>
</dbReference>
<dbReference type="GO" id="GO:0005886">
    <property type="term" value="C:plasma membrane"/>
    <property type="evidence" value="ECO:0007669"/>
    <property type="project" value="UniProtKB-SubCell"/>
</dbReference>
<dbReference type="CDD" id="cd14066">
    <property type="entry name" value="STKc_IRAK"/>
    <property type="match status" value="1"/>
</dbReference>
<dbReference type="InterPro" id="IPR050647">
    <property type="entry name" value="Plant_LRR-RLKs"/>
</dbReference>
<keyword evidence="11 25" id="KW-0732">Signal</keyword>
<dbReference type="InterPro" id="IPR017441">
    <property type="entry name" value="Protein_kinase_ATP_BS"/>
</dbReference>
<dbReference type="GO" id="GO:0009945">
    <property type="term" value="P:radial axis specification"/>
    <property type="evidence" value="ECO:0007669"/>
    <property type="project" value="UniProtKB-ARBA"/>
</dbReference>
<evidence type="ECO:0000256" key="5">
    <source>
        <dbReference type="ARBA" id="ARBA00022475"/>
    </source>
</evidence>
<keyword evidence="14" id="KW-0418">Kinase</keyword>
<keyword evidence="9" id="KW-0808">Transferase</keyword>
<dbReference type="SMART" id="SM00220">
    <property type="entry name" value="S_TKc"/>
    <property type="match status" value="1"/>
</dbReference>
<keyword evidence="16 24" id="KW-1133">Transmembrane helix</keyword>
<evidence type="ECO:0000256" key="4">
    <source>
        <dbReference type="ARBA" id="ARBA00022473"/>
    </source>
</evidence>
<dbReference type="InterPro" id="IPR000719">
    <property type="entry name" value="Prot_kinase_dom"/>
</dbReference>
<dbReference type="Gene3D" id="3.30.200.20">
    <property type="entry name" value="Phosphorylase Kinase, domain 1"/>
    <property type="match status" value="1"/>
</dbReference>
<dbReference type="InterPro" id="IPR013210">
    <property type="entry name" value="LRR_N_plant-typ"/>
</dbReference>
<dbReference type="EC" id="2.7.11.1" evidence="3"/>
<feature type="binding site" evidence="22">
    <location>
        <position position="682"/>
    </location>
    <ligand>
        <name>ATP</name>
        <dbReference type="ChEBI" id="CHEBI:30616"/>
    </ligand>
</feature>
<keyword evidence="19" id="KW-0325">Glycoprotein</keyword>
<dbReference type="SUPFAM" id="SSF56112">
    <property type="entry name" value="Protein kinase-like (PK-like)"/>
    <property type="match status" value="1"/>
</dbReference>
<feature type="region of interest" description="Disordered" evidence="23">
    <location>
        <begin position="563"/>
        <end position="582"/>
    </location>
</feature>